<evidence type="ECO:0000313" key="6">
    <source>
        <dbReference type="EMBL" id="KAK9083078.1"/>
    </source>
</evidence>
<keyword evidence="7" id="KW-1185">Reference proteome</keyword>
<feature type="domain" description="Glucose-methanol-choline oxidoreductase N-terminal" evidence="5">
    <location>
        <begin position="1"/>
        <end position="52"/>
    </location>
</feature>
<evidence type="ECO:0000256" key="2">
    <source>
        <dbReference type="ARBA" id="ARBA00022630"/>
    </source>
</evidence>
<evidence type="ECO:0000256" key="4">
    <source>
        <dbReference type="ARBA" id="ARBA00023002"/>
    </source>
</evidence>
<evidence type="ECO:0000259" key="5">
    <source>
        <dbReference type="Pfam" id="PF00732"/>
    </source>
</evidence>
<name>A0AAP0E5L7_9MAGN</name>
<organism evidence="6 7">
    <name type="scientific">Stephania cephalantha</name>
    <dbReference type="NCBI Taxonomy" id="152367"/>
    <lineage>
        <taxon>Eukaryota</taxon>
        <taxon>Viridiplantae</taxon>
        <taxon>Streptophyta</taxon>
        <taxon>Embryophyta</taxon>
        <taxon>Tracheophyta</taxon>
        <taxon>Spermatophyta</taxon>
        <taxon>Magnoliopsida</taxon>
        <taxon>Ranunculales</taxon>
        <taxon>Menispermaceae</taxon>
        <taxon>Menispermoideae</taxon>
        <taxon>Cissampelideae</taxon>
        <taxon>Stephania</taxon>
    </lineage>
</organism>
<dbReference type="GO" id="GO:0050660">
    <property type="term" value="F:flavin adenine dinucleotide binding"/>
    <property type="evidence" value="ECO:0007669"/>
    <property type="project" value="InterPro"/>
</dbReference>
<dbReference type="EMBL" id="JBBNAG010000013">
    <property type="protein sequence ID" value="KAK9083078.1"/>
    <property type="molecule type" value="Genomic_DNA"/>
</dbReference>
<protein>
    <recommendedName>
        <fullName evidence="5">Glucose-methanol-choline oxidoreductase N-terminal domain-containing protein</fullName>
    </recommendedName>
</protein>
<dbReference type="Pfam" id="PF00732">
    <property type="entry name" value="GMC_oxred_N"/>
    <property type="match status" value="1"/>
</dbReference>
<keyword evidence="2" id="KW-0285">Flavoprotein</keyword>
<evidence type="ECO:0000256" key="1">
    <source>
        <dbReference type="ARBA" id="ARBA00010790"/>
    </source>
</evidence>
<comment type="caution">
    <text evidence="6">The sequence shown here is derived from an EMBL/GenBank/DDBJ whole genome shotgun (WGS) entry which is preliminary data.</text>
</comment>
<evidence type="ECO:0000313" key="7">
    <source>
        <dbReference type="Proteomes" id="UP001419268"/>
    </source>
</evidence>
<dbReference type="GO" id="GO:0016614">
    <property type="term" value="F:oxidoreductase activity, acting on CH-OH group of donors"/>
    <property type="evidence" value="ECO:0007669"/>
    <property type="project" value="InterPro"/>
</dbReference>
<evidence type="ECO:0000256" key="3">
    <source>
        <dbReference type="ARBA" id="ARBA00022827"/>
    </source>
</evidence>
<sequence>MNQLYESGEMLYTLDGKKLLLAGTIVGGGSAVNWSTSIKTPSTVLTEWAINQRSQRGRDLVESREEGNRKILGLLDVDIVPVPLIHTHGVNGTMNWSHSGGDTVMAPHG</sequence>
<reference evidence="6 7" key="1">
    <citation type="submission" date="2024-01" db="EMBL/GenBank/DDBJ databases">
        <title>Genome assemblies of Stephania.</title>
        <authorList>
            <person name="Yang L."/>
        </authorList>
    </citation>
    <scope>NUCLEOTIDE SEQUENCE [LARGE SCALE GENOMIC DNA]</scope>
    <source>
        <strain evidence="6">JXDWG</strain>
        <tissue evidence="6">Leaf</tissue>
    </source>
</reference>
<dbReference type="InterPro" id="IPR000172">
    <property type="entry name" value="GMC_OxRdtase_N"/>
</dbReference>
<dbReference type="PANTHER" id="PTHR46056:SF12">
    <property type="entry name" value="LONG-CHAIN-ALCOHOL OXIDASE"/>
    <property type="match status" value="1"/>
</dbReference>
<keyword evidence="3" id="KW-0274">FAD</keyword>
<proteinExistence type="inferred from homology"/>
<gene>
    <name evidence="6" type="ORF">Scep_029549</name>
</gene>
<accession>A0AAP0E5L7</accession>
<dbReference type="PANTHER" id="PTHR46056">
    <property type="entry name" value="LONG-CHAIN-ALCOHOL OXIDASE"/>
    <property type="match status" value="1"/>
</dbReference>
<comment type="similarity">
    <text evidence="1">Belongs to the GMC oxidoreductase family.</text>
</comment>
<dbReference type="AlphaFoldDB" id="A0AAP0E5L7"/>
<dbReference type="Proteomes" id="UP001419268">
    <property type="component" value="Unassembled WGS sequence"/>
</dbReference>
<keyword evidence="4" id="KW-0560">Oxidoreductase</keyword>